<reference evidence="2" key="1">
    <citation type="submission" date="2023-10" db="EMBL/GenBank/DDBJ databases">
        <title>Genome assembly of Pristionchus species.</title>
        <authorList>
            <person name="Yoshida K."/>
            <person name="Sommer R.J."/>
        </authorList>
    </citation>
    <scope>NUCLEOTIDE SEQUENCE</scope>
    <source>
        <strain evidence="2">RS0144</strain>
    </source>
</reference>
<gene>
    <name evidence="2" type="ORF">PENTCL1PPCAC_27549</name>
</gene>
<accession>A0AAV5UEK4</accession>
<dbReference type="Pfam" id="PF15013">
    <property type="entry name" value="CCSMST1"/>
    <property type="match status" value="1"/>
</dbReference>
<comment type="caution">
    <text evidence="2">The sequence shown here is derived from an EMBL/GenBank/DDBJ whole genome shotgun (WGS) entry which is preliminary data.</text>
</comment>
<evidence type="ECO:0000256" key="1">
    <source>
        <dbReference type="SAM" id="Phobius"/>
    </source>
</evidence>
<evidence type="ECO:0000313" key="2">
    <source>
        <dbReference type="EMBL" id="GMT05375.1"/>
    </source>
</evidence>
<dbReference type="AlphaFoldDB" id="A0AAV5UEK4"/>
<dbReference type="Proteomes" id="UP001432027">
    <property type="component" value="Unassembled WGS sequence"/>
</dbReference>
<sequence length="155" mass="17309">QMLPRLVSRLSLVRLSLPYRSIGSVSSSSRGKPMEEAKFSKSAAFQGRSGRGAGVAGPAYQFDYYSTDEFGNKKLLSAILSIFAVVIYFGWMREPSDLDEILNTPPHILTTSLERKMLRDQIKQAKEKGESTALLEAELEYVDVKEAALKVQFKK</sequence>
<keyword evidence="1" id="KW-0472">Membrane</keyword>
<protein>
    <submittedName>
        <fullName evidence="2">Uncharacterized protein</fullName>
    </submittedName>
</protein>
<name>A0AAV5UEK4_9BILA</name>
<proteinExistence type="predicted"/>
<keyword evidence="1" id="KW-0812">Transmembrane</keyword>
<keyword evidence="3" id="KW-1185">Reference proteome</keyword>
<keyword evidence="1" id="KW-1133">Transmembrane helix</keyword>
<evidence type="ECO:0000313" key="3">
    <source>
        <dbReference type="Proteomes" id="UP001432027"/>
    </source>
</evidence>
<dbReference type="EMBL" id="BTSX01000006">
    <property type="protein sequence ID" value="GMT05375.1"/>
    <property type="molecule type" value="Genomic_DNA"/>
</dbReference>
<feature type="transmembrane region" description="Helical" evidence="1">
    <location>
        <begin position="75"/>
        <end position="92"/>
    </location>
</feature>
<feature type="non-terminal residue" evidence="2">
    <location>
        <position position="1"/>
    </location>
</feature>
<organism evidence="2 3">
    <name type="scientific">Pristionchus entomophagus</name>
    <dbReference type="NCBI Taxonomy" id="358040"/>
    <lineage>
        <taxon>Eukaryota</taxon>
        <taxon>Metazoa</taxon>
        <taxon>Ecdysozoa</taxon>
        <taxon>Nematoda</taxon>
        <taxon>Chromadorea</taxon>
        <taxon>Rhabditida</taxon>
        <taxon>Rhabditina</taxon>
        <taxon>Diplogasteromorpha</taxon>
        <taxon>Diplogasteroidea</taxon>
        <taxon>Neodiplogasteridae</taxon>
        <taxon>Pristionchus</taxon>
    </lineage>
</organism>
<dbReference type="InterPro" id="IPR029160">
    <property type="entry name" value="UQCC4"/>
</dbReference>